<dbReference type="Pfam" id="PF00501">
    <property type="entry name" value="AMP-binding"/>
    <property type="match status" value="1"/>
</dbReference>
<dbReference type="InterPro" id="IPR045851">
    <property type="entry name" value="AMP-bd_C_sf"/>
</dbReference>
<keyword evidence="3" id="KW-1185">Reference proteome</keyword>
<name>A0A512MFC5_9BACT</name>
<evidence type="ECO:0000313" key="2">
    <source>
        <dbReference type="EMBL" id="GEP45454.1"/>
    </source>
</evidence>
<organism evidence="2 3">
    <name type="scientific">Brevifollis gellanilyticus</name>
    <dbReference type="NCBI Taxonomy" id="748831"/>
    <lineage>
        <taxon>Bacteria</taxon>
        <taxon>Pseudomonadati</taxon>
        <taxon>Verrucomicrobiota</taxon>
        <taxon>Verrucomicrobiia</taxon>
        <taxon>Verrucomicrobiales</taxon>
        <taxon>Verrucomicrobiaceae</taxon>
    </lineage>
</organism>
<dbReference type="EMBL" id="BKAG01000050">
    <property type="protein sequence ID" value="GEP45454.1"/>
    <property type="molecule type" value="Genomic_DNA"/>
</dbReference>
<dbReference type="AlphaFoldDB" id="A0A512MFC5"/>
<dbReference type="GO" id="GO:0016878">
    <property type="term" value="F:acid-thiol ligase activity"/>
    <property type="evidence" value="ECO:0007669"/>
    <property type="project" value="UniProtKB-ARBA"/>
</dbReference>
<comment type="caution">
    <text evidence="2">The sequence shown here is derived from an EMBL/GenBank/DDBJ whole genome shotgun (WGS) entry which is preliminary data.</text>
</comment>
<reference evidence="2 3" key="1">
    <citation type="submission" date="2019-07" db="EMBL/GenBank/DDBJ databases">
        <title>Whole genome shotgun sequence of Brevifollis gellanilyticus NBRC 108608.</title>
        <authorList>
            <person name="Hosoyama A."/>
            <person name="Uohara A."/>
            <person name="Ohji S."/>
            <person name="Ichikawa N."/>
        </authorList>
    </citation>
    <scope>NUCLEOTIDE SEQUENCE [LARGE SCALE GENOMIC DNA]</scope>
    <source>
        <strain evidence="2 3">NBRC 108608</strain>
    </source>
</reference>
<dbReference type="Gene3D" id="3.40.50.12780">
    <property type="entry name" value="N-terminal domain of ligase-like"/>
    <property type="match status" value="1"/>
</dbReference>
<dbReference type="SUPFAM" id="SSF56801">
    <property type="entry name" value="Acetyl-CoA synthetase-like"/>
    <property type="match status" value="1"/>
</dbReference>
<dbReference type="Proteomes" id="UP000321577">
    <property type="component" value="Unassembled WGS sequence"/>
</dbReference>
<feature type="domain" description="AMP-dependent synthetase/ligase" evidence="1">
    <location>
        <begin position="43"/>
        <end position="211"/>
    </location>
</feature>
<protein>
    <recommendedName>
        <fullName evidence="1">AMP-dependent synthetase/ligase domain-containing protein</fullName>
    </recommendedName>
</protein>
<dbReference type="Gene3D" id="3.30.300.30">
    <property type="match status" value="1"/>
</dbReference>
<sequence length="374" mass="40872">MLLPADFWTSEECHIATNPHRREEAHGLAEWAAGQGMRSLCFFQTSGSEGTPKWVALTKDAFLISGQAVNEHFAITADDVWLIALPLHHVGGFAIQARAHLSGSQIVLDESRWHPRSFLDLCAGQGITLVSLVPAQVHDLVREKLRCPPRLRAAIIGGGGMSRELARAARELGWPVFQSYGMTEAASQIATQPVSETVDHESLQVLPHWQVRTDDQSRLALNGPALARGYATRQSDGGWQWQSLGSELVTRDRVRHWELGGTHWLAFVGRESGFIKILGELIHLAPLQARLESLALAQGVAHLPVIVPLPDQRRESRLVLVVEDDAAAALLAPFNAATEPLCQISEIVRISKIPRSPLGKLDAPALRALVEAGL</sequence>
<dbReference type="PANTHER" id="PTHR43767:SF1">
    <property type="entry name" value="NONRIBOSOMAL PEPTIDE SYNTHASE PES1 (EUROFUNG)-RELATED"/>
    <property type="match status" value="1"/>
</dbReference>
<gene>
    <name evidence="2" type="ORF">BGE01nite_47450</name>
</gene>
<dbReference type="OrthoDB" id="9762242at2"/>
<dbReference type="RefSeq" id="WP_146854372.1">
    <property type="nucleotide sequence ID" value="NZ_BKAG01000050.1"/>
</dbReference>
<accession>A0A512MFC5</accession>
<dbReference type="InterPro" id="IPR000873">
    <property type="entry name" value="AMP-dep_synth/lig_dom"/>
</dbReference>
<evidence type="ECO:0000313" key="3">
    <source>
        <dbReference type="Proteomes" id="UP000321577"/>
    </source>
</evidence>
<proteinExistence type="predicted"/>
<dbReference type="InterPro" id="IPR050237">
    <property type="entry name" value="ATP-dep_AMP-bd_enzyme"/>
</dbReference>
<dbReference type="PANTHER" id="PTHR43767">
    <property type="entry name" value="LONG-CHAIN-FATTY-ACID--COA LIGASE"/>
    <property type="match status" value="1"/>
</dbReference>
<dbReference type="InterPro" id="IPR042099">
    <property type="entry name" value="ANL_N_sf"/>
</dbReference>
<evidence type="ECO:0000259" key="1">
    <source>
        <dbReference type="Pfam" id="PF00501"/>
    </source>
</evidence>